<sequence length="29" mass="3300">LGRMSNTPIGKAIIEGHEYRDDLKNNEID</sequence>
<feature type="non-terminal residue" evidence="1">
    <location>
        <position position="1"/>
    </location>
</feature>
<reference evidence="1 2" key="1">
    <citation type="journal article" date="2020" name="Front. Microbiol.">
        <title>Single-cell genomics of novel Actinobacteria with the Wood-Ljungdahl pathway discovered in a serpentinizing system.</title>
        <authorList>
            <person name="Merino N."/>
            <person name="Kawai M."/>
            <person name="Boyd E.S."/>
            <person name="Colman D.R."/>
            <person name="McGlynn S.E."/>
            <person name="Nealson K.H."/>
            <person name="Kurokawa K."/>
            <person name="Hongoh Y."/>
        </authorList>
    </citation>
    <scope>NUCLEOTIDE SEQUENCE [LARGE SCALE GENOMIC DNA]</scope>
    <source>
        <strain evidence="1 2">S06</strain>
    </source>
</reference>
<organism evidence="1 2">
    <name type="scientific">Candidatus Hakubella thermalkaliphila</name>
    <dbReference type="NCBI Taxonomy" id="2754717"/>
    <lineage>
        <taxon>Bacteria</taxon>
        <taxon>Bacillati</taxon>
        <taxon>Actinomycetota</taxon>
        <taxon>Actinomycetota incertae sedis</taxon>
        <taxon>Candidatus Hakubellales</taxon>
        <taxon>Candidatus Hakubellaceae</taxon>
        <taxon>Candidatus Hakubella</taxon>
    </lineage>
</organism>
<evidence type="ECO:0000313" key="1">
    <source>
        <dbReference type="EMBL" id="GFP21690.1"/>
    </source>
</evidence>
<dbReference type="AlphaFoldDB" id="A0A6V8NQP5"/>
<evidence type="ECO:0000313" key="2">
    <source>
        <dbReference type="Proteomes" id="UP000580051"/>
    </source>
</evidence>
<proteinExistence type="predicted"/>
<gene>
    <name evidence="1" type="ORF">HKBW3S06_00917</name>
</gene>
<accession>A0A6V8NQP5</accession>
<name>A0A6V8NQP5_9ACTN</name>
<protein>
    <submittedName>
        <fullName evidence="1">Uncharacterized protein</fullName>
    </submittedName>
</protein>
<comment type="caution">
    <text evidence="1">The sequence shown here is derived from an EMBL/GenBank/DDBJ whole genome shotgun (WGS) entry which is preliminary data.</text>
</comment>
<dbReference type="Proteomes" id="UP000580051">
    <property type="component" value="Unassembled WGS sequence"/>
</dbReference>
<dbReference type="EMBL" id="BLRV01000083">
    <property type="protein sequence ID" value="GFP21690.1"/>
    <property type="molecule type" value="Genomic_DNA"/>
</dbReference>